<evidence type="ECO:0000313" key="3">
    <source>
        <dbReference type="Proteomes" id="UP001152607"/>
    </source>
</evidence>
<proteinExistence type="predicted"/>
<comment type="caution">
    <text evidence="2">The sequence shown here is derived from an EMBL/GenBank/DDBJ whole genome shotgun (WGS) entry which is preliminary data.</text>
</comment>
<keyword evidence="1" id="KW-0732">Signal</keyword>
<name>A0A9W4XEC5_9PLEO</name>
<feature type="chain" id="PRO_5040741591" description="Secreted protein" evidence="1">
    <location>
        <begin position="25"/>
        <end position="110"/>
    </location>
</feature>
<gene>
    <name evidence="2" type="ORF">PDIGIT_LOCUS1797</name>
</gene>
<dbReference type="Proteomes" id="UP001152607">
    <property type="component" value="Unassembled WGS sequence"/>
</dbReference>
<dbReference type="EMBL" id="CAOQHR010000001">
    <property type="protein sequence ID" value="CAI6272957.1"/>
    <property type="molecule type" value="Genomic_DNA"/>
</dbReference>
<accession>A0A9W4XEC5</accession>
<dbReference type="AlphaFoldDB" id="A0A9W4XEC5"/>
<reference evidence="2" key="1">
    <citation type="submission" date="2023-01" db="EMBL/GenBank/DDBJ databases">
        <authorList>
            <person name="Van Ghelder C."/>
            <person name="Rancurel C."/>
        </authorList>
    </citation>
    <scope>NUCLEOTIDE SEQUENCE</scope>
    <source>
        <strain evidence="2">CNCM I-4278</strain>
    </source>
</reference>
<evidence type="ECO:0000256" key="1">
    <source>
        <dbReference type="SAM" id="SignalP"/>
    </source>
</evidence>
<organism evidence="2 3">
    <name type="scientific">Periconia digitata</name>
    <dbReference type="NCBI Taxonomy" id="1303443"/>
    <lineage>
        <taxon>Eukaryota</taxon>
        <taxon>Fungi</taxon>
        <taxon>Dikarya</taxon>
        <taxon>Ascomycota</taxon>
        <taxon>Pezizomycotina</taxon>
        <taxon>Dothideomycetes</taxon>
        <taxon>Pleosporomycetidae</taxon>
        <taxon>Pleosporales</taxon>
        <taxon>Massarineae</taxon>
        <taxon>Periconiaceae</taxon>
        <taxon>Periconia</taxon>
    </lineage>
</organism>
<sequence>MWIRSCSRGTILFRIFCFLRSTWSDWASLTSLQRGVKPLCCDTYLLHIHIPYHWDLLTRTSRPRGLIDCVCCNITLYPSVREICSRNEEYLYYRYGSRPRIAARALHALI</sequence>
<evidence type="ECO:0000313" key="2">
    <source>
        <dbReference type="EMBL" id="CAI6272957.1"/>
    </source>
</evidence>
<evidence type="ECO:0008006" key="4">
    <source>
        <dbReference type="Google" id="ProtNLM"/>
    </source>
</evidence>
<feature type="signal peptide" evidence="1">
    <location>
        <begin position="1"/>
        <end position="24"/>
    </location>
</feature>
<protein>
    <recommendedName>
        <fullName evidence="4">Secreted protein</fullName>
    </recommendedName>
</protein>
<keyword evidence="3" id="KW-1185">Reference proteome</keyword>